<evidence type="ECO:0000256" key="4">
    <source>
        <dbReference type="ARBA" id="ARBA00022827"/>
    </source>
</evidence>
<protein>
    <recommendedName>
        <fullName evidence="10">Acyl-CoA dehydrogenase</fullName>
    </recommendedName>
</protein>
<dbReference type="HOGENOM" id="CLU_018204_5_0_11"/>
<dbReference type="SUPFAM" id="SSF56645">
    <property type="entry name" value="Acyl-CoA dehydrogenase NM domain-like"/>
    <property type="match status" value="1"/>
</dbReference>
<comment type="caution">
    <text evidence="8">The sequence shown here is derived from an EMBL/GenBank/DDBJ whole genome shotgun (WGS) entry which is preliminary data.</text>
</comment>
<dbReference type="PANTHER" id="PTHR43884:SF20">
    <property type="entry name" value="ACYL-COA DEHYDROGENASE FADE28"/>
    <property type="match status" value="1"/>
</dbReference>
<evidence type="ECO:0000259" key="6">
    <source>
        <dbReference type="Pfam" id="PF00441"/>
    </source>
</evidence>
<evidence type="ECO:0000313" key="8">
    <source>
        <dbReference type="EMBL" id="RLV76188.1"/>
    </source>
</evidence>
<reference evidence="8 9" key="1">
    <citation type="journal article" date="2018" name="J. Biol. Chem.">
        <title>Discovery of the actinoplanic acid pathway in Streptomyces rapamycinicus reveals a genetically conserved synergism with rapamycin.</title>
        <authorList>
            <person name="Mrak P."/>
            <person name="Krastel P."/>
            <person name="Pivk Lukancic P."/>
            <person name="Tao J."/>
            <person name="Pistorius D."/>
            <person name="Moore C.M."/>
        </authorList>
    </citation>
    <scope>NUCLEOTIDE SEQUENCE [LARGE SCALE GENOMIC DNA]</scope>
    <source>
        <strain evidence="8 9">NRRL 5491</strain>
    </source>
</reference>
<dbReference type="KEGG" id="src:M271_00470"/>
<evidence type="ECO:0008006" key="10">
    <source>
        <dbReference type="Google" id="ProtNLM"/>
    </source>
</evidence>
<dbReference type="GO" id="GO:0050660">
    <property type="term" value="F:flavin adenine dinucleotide binding"/>
    <property type="evidence" value="ECO:0007669"/>
    <property type="project" value="InterPro"/>
</dbReference>
<evidence type="ECO:0000313" key="9">
    <source>
        <dbReference type="Proteomes" id="UP000281594"/>
    </source>
</evidence>
<dbReference type="GO" id="GO:0003995">
    <property type="term" value="F:acyl-CoA dehydrogenase activity"/>
    <property type="evidence" value="ECO:0007669"/>
    <property type="project" value="TreeGrafter"/>
</dbReference>
<name>A0A0A0N701_STRRN</name>
<proteinExistence type="inferred from homology"/>
<comment type="similarity">
    <text evidence="2">Belongs to the acyl-CoA dehydrogenase family.</text>
</comment>
<dbReference type="STRING" id="1343740.M271_00470"/>
<evidence type="ECO:0000256" key="2">
    <source>
        <dbReference type="ARBA" id="ARBA00009347"/>
    </source>
</evidence>
<comment type="cofactor">
    <cofactor evidence="1">
        <name>FAD</name>
        <dbReference type="ChEBI" id="CHEBI:57692"/>
    </cofactor>
</comment>
<organism evidence="8 9">
    <name type="scientific">Streptomyces rapamycinicus (strain ATCC 29253 / DSM 41530 / NRRL 5491 / AYB-994)</name>
    <name type="common">Streptomyces hygroscopicus (strain ATCC 29253)</name>
    <dbReference type="NCBI Taxonomy" id="1343740"/>
    <lineage>
        <taxon>Bacteria</taxon>
        <taxon>Bacillati</taxon>
        <taxon>Actinomycetota</taxon>
        <taxon>Actinomycetes</taxon>
        <taxon>Kitasatosporales</taxon>
        <taxon>Streptomycetaceae</taxon>
        <taxon>Streptomyces</taxon>
        <taxon>Streptomyces violaceusniger group</taxon>
    </lineage>
</organism>
<feature type="domain" description="Acyl-CoA dehydrogenase/oxidase C-terminal" evidence="6">
    <location>
        <begin position="204"/>
        <end position="329"/>
    </location>
</feature>
<evidence type="ECO:0000256" key="3">
    <source>
        <dbReference type="ARBA" id="ARBA00022630"/>
    </source>
</evidence>
<dbReference type="RefSeq" id="WP_020865129.1">
    <property type="nucleotide sequence ID" value="NC_022785.1"/>
</dbReference>
<gene>
    <name evidence="8" type="ORF">D3C57_143220</name>
</gene>
<dbReference type="Gene3D" id="1.20.140.10">
    <property type="entry name" value="Butyryl-CoA Dehydrogenase, subunit A, domain 3"/>
    <property type="match status" value="1"/>
</dbReference>
<dbReference type="InterPro" id="IPR009075">
    <property type="entry name" value="AcylCo_DH/oxidase_C"/>
</dbReference>
<dbReference type="Gene3D" id="1.10.540.10">
    <property type="entry name" value="Acyl-CoA dehydrogenase/oxidase, N-terminal domain"/>
    <property type="match status" value="1"/>
</dbReference>
<dbReference type="Proteomes" id="UP000281594">
    <property type="component" value="Unassembled WGS sequence"/>
</dbReference>
<evidence type="ECO:0000256" key="5">
    <source>
        <dbReference type="ARBA" id="ARBA00023002"/>
    </source>
</evidence>
<dbReference type="SUPFAM" id="SSF47203">
    <property type="entry name" value="Acyl-CoA dehydrogenase C-terminal domain-like"/>
    <property type="match status" value="1"/>
</dbReference>
<keyword evidence="3" id="KW-0285">Flavoprotein</keyword>
<dbReference type="EMBL" id="QYCY01000002">
    <property type="protein sequence ID" value="RLV76188.1"/>
    <property type="molecule type" value="Genomic_DNA"/>
</dbReference>
<evidence type="ECO:0000259" key="7">
    <source>
        <dbReference type="Pfam" id="PF02771"/>
    </source>
</evidence>
<dbReference type="InterPro" id="IPR009100">
    <property type="entry name" value="AcylCoA_DH/oxidase_NM_dom_sf"/>
</dbReference>
<evidence type="ECO:0000256" key="1">
    <source>
        <dbReference type="ARBA" id="ARBA00001974"/>
    </source>
</evidence>
<feature type="domain" description="Acyl-CoA dehydrogenase/oxidase N-terminal" evidence="7">
    <location>
        <begin position="8"/>
        <end position="85"/>
    </location>
</feature>
<dbReference type="InterPro" id="IPR013786">
    <property type="entry name" value="AcylCoA_DH/ox_N"/>
</dbReference>
<dbReference type="InterPro" id="IPR036250">
    <property type="entry name" value="AcylCo_DH-like_C"/>
</dbReference>
<keyword evidence="4" id="KW-0274">FAD</keyword>
<dbReference type="eggNOG" id="COG1960">
    <property type="taxonomic scope" value="Bacteria"/>
</dbReference>
<dbReference type="AlphaFoldDB" id="A0A0A0N701"/>
<accession>A0A0A0N701</accession>
<dbReference type="Pfam" id="PF02771">
    <property type="entry name" value="Acyl-CoA_dh_N"/>
    <property type="match status" value="1"/>
</dbReference>
<dbReference type="InterPro" id="IPR037069">
    <property type="entry name" value="AcylCoA_DH/ox_N_sf"/>
</dbReference>
<dbReference type="Pfam" id="PF00441">
    <property type="entry name" value="Acyl-CoA_dh_1"/>
    <property type="match status" value="1"/>
</dbReference>
<dbReference type="PANTHER" id="PTHR43884">
    <property type="entry name" value="ACYL-COA DEHYDROGENASE"/>
    <property type="match status" value="1"/>
</dbReference>
<sequence length="368" mass="38335">MSEYTTELRQLVESVVPEYDSTATHDQAREVWAQLCELGLPRIGTPEARGGSGGTLDDLLVVVESLAGRGADVPVVESSVADWVISHAQQLDGSPATLALLDGPTGAVKAGPPGAVDEDADSETLTAELPAVPWARDAALLVVTGPGRQALIVDLRHESVAVRQGENLAGESRDTVLLHRTPATPVASGPGHAAIRSRLALLWSAAVAGAAHGAYRLTKAYVAERRQFGAPLLRIPAVSSGLALMRVQLLQAEAALAVAREAVATGTDHAGAHAETDGHPAGRDGTAAAVAMARITTAQVATEVARLAHQLHGAIGVTQEYALHRVTRRLWAWRDAVASERDWAAELGRRAAGSGETAVWTQLTATGS</sequence>
<keyword evidence="5" id="KW-0560">Oxidoreductase</keyword>